<dbReference type="InterPro" id="IPR021747">
    <property type="entry name" value="DUF3313"/>
</dbReference>
<gene>
    <name evidence="2" type="ORF">KSU1_C1436</name>
</gene>
<name>I3IMT7_9BACT</name>
<dbReference type="eggNOG" id="ENOG5032EDN">
    <property type="taxonomic scope" value="Bacteria"/>
</dbReference>
<evidence type="ECO:0000256" key="1">
    <source>
        <dbReference type="SAM" id="SignalP"/>
    </source>
</evidence>
<sequence>MKISKKVVGIIIAPFIVMMTVSCAQTRHSGFLSDYSGFKEGPSDGADLVYMKEDVDFSKYNKIMMDQVVFYFSEDSENKGIQPEVMKELADEFHKTFAEVVGADYPFTETPGPDVVRMRTAITDIKQSHPGIGVVTTIVPQALVISTIKKAATGKHTGVGSASMEVEFLDSMSNERIAAAIDTRSGGKLAGWSKYGAVKEAFKFWAERLKKRLDKLHGREG</sequence>
<dbReference type="AlphaFoldDB" id="I3IMT7"/>
<dbReference type="EMBL" id="BAFH01000003">
    <property type="protein sequence ID" value="GAB63032.1"/>
    <property type="molecule type" value="Genomic_DNA"/>
</dbReference>
<dbReference type="PROSITE" id="PS51257">
    <property type="entry name" value="PROKAR_LIPOPROTEIN"/>
    <property type="match status" value="1"/>
</dbReference>
<feature type="signal peptide" evidence="1">
    <location>
        <begin position="1"/>
        <end position="24"/>
    </location>
</feature>
<evidence type="ECO:0008006" key="4">
    <source>
        <dbReference type="Google" id="ProtNLM"/>
    </source>
</evidence>
<reference evidence="2 3" key="1">
    <citation type="journal article" date="2012" name="FEBS Lett.">
        <title>Anammox organism KSU-1 expresses a NirK-type copper-containing nitrite reductase instead of a NirS-type with cytochrome cd1.</title>
        <authorList>
            <person name="Hira D."/>
            <person name="Toh H."/>
            <person name="Migita C.T."/>
            <person name="Okubo H."/>
            <person name="Nishiyama T."/>
            <person name="Hattori M."/>
            <person name="Furukawa K."/>
            <person name="Fujii T."/>
        </authorList>
    </citation>
    <scope>NUCLEOTIDE SEQUENCE [LARGE SCALE GENOMIC DNA]</scope>
</reference>
<dbReference type="STRING" id="247490.KSU1_C1436"/>
<evidence type="ECO:0000313" key="2">
    <source>
        <dbReference type="EMBL" id="GAB63032.1"/>
    </source>
</evidence>
<evidence type="ECO:0000313" key="3">
    <source>
        <dbReference type="Proteomes" id="UP000002985"/>
    </source>
</evidence>
<keyword evidence="3" id="KW-1185">Reference proteome</keyword>
<feature type="chain" id="PRO_5003671546" description="Lipoprotein" evidence="1">
    <location>
        <begin position="25"/>
        <end position="221"/>
    </location>
</feature>
<dbReference type="Pfam" id="PF11769">
    <property type="entry name" value="DUF3313"/>
    <property type="match status" value="1"/>
</dbReference>
<dbReference type="Proteomes" id="UP000002985">
    <property type="component" value="Unassembled WGS sequence"/>
</dbReference>
<keyword evidence="1" id="KW-0732">Signal</keyword>
<dbReference type="OrthoDB" id="260045at2"/>
<accession>I3IMT7</accession>
<protein>
    <recommendedName>
        <fullName evidence="4">Lipoprotein</fullName>
    </recommendedName>
</protein>
<comment type="caution">
    <text evidence="2">The sequence shown here is derived from an EMBL/GenBank/DDBJ whole genome shotgun (WGS) entry which is preliminary data.</text>
</comment>
<proteinExistence type="predicted"/>
<organism evidence="2 3">
    <name type="scientific">Candidatus Jettenia caeni</name>
    <dbReference type="NCBI Taxonomy" id="247490"/>
    <lineage>
        <taxon>Bacteria</taxon>
        <taxon>Pseudomonadati</taxon>
        <taxon>Planctomycetota</taxon>
        <taxon>Candidatus Brocadiia</taxon>
        <taxon>Candidatus Brocadiales</taxon>
        <taxon>Candidatus Brocadiaceae</taxon>
        <taxon>Candidatus Jettenia</taxon>
    </lineage>
</organism>